<name>A0A4V4H8Y2_MUSBA</name>
<dbReference type="Pfam" id="PF00995">
    <property type="entry name" value="Sec1"/>
    <property type="match status" value="1"/>
</dbReference>
<sequence length="555" mass="63161">MEVEQEEQSQKDLLNILKNIRGKKCLVIDPKIGGSLSLLIQTSLLRENDAELRHLSAEPVQTECSKILYLVRPQINLMKFISSNIQYDLSKGVQREYFVYFVPRRTVVCEKIFEEEKVHHILTIGEYPFYLLPLDEDVLSFELDLAYKECYVDGDTSSLWHIAKAIHKLEFSFGIVPNVRAKGRASTKVADILNSLQVEDPVNAADMGIPEINTLILLDREVDMVTPMCFQLTYEGLLDEILQINNGSVEVDGTVMGQQDGKKTKVPLNSSDKLYKEIRDMNYEVVVQVLRQKATSIQQDYAEVKSTSQSVSKLRDFAKKLYSVPEIARHVNLAHHLQSFTCKPSFHARLDIEQTILELQNFEACFEYIEEMIHKQEPLVNVLRLLVLFSITNSGLPKKNFDYLRREILHSYGFEHMPTLYNLEKAGLFKKQESKSNWLTIARALQLIVDDTETAKRSIEEIMKLLPGPHVDLKRGASSYSSLDANPIFQSNLDRVADGRRSLALVIFIGGVTYAEIAALRFLSSQEGMGYDFIVGTTKMVNGTTMLETLMMNNV</sequence>
<evidence type="ECO:0000313" key="3">
    <source>
        <dbReference type="Proteomes" id="UP000317650"/>
    </source>
</evidence>
<dbReference type="PANTHER" id="PTHR11679">
    <property type="entry name" value="VESICLE PROTEIN SORTING-ASSOCIATED"/>
    <property type="match status" value="1"/>
</dbReference>
<dbReference type="SUPFAM" id="SSF56815">
    <property type="entry name" value="Sec1/munc18-like (SM) proteins"/>
    <property type="match status" value="1"/>
</dbReference>
<keyword evidence="3" id="KW-1185">Reference proteome</keyword>
<comment type="caution">
    <text evidence="2">The sequence shown here is derived from an EMBL/GenBank/DDBJ whole genome shotgun (WGS) entry which is preliminary data.</text>
</comment>
<gene>
    <name evidence="2" type="ORF">C4D60_Mb08t14170</name>
</gene>
<organism evidence="2 3">
    <name type="scientific">Musa balbisiana</name>
    <name type="common">Banana</name>
    <dbReference type="NCBI Taxonomy" id="52838"/>
    <lineage>
        <taxon>Eukaryota</taxon>
        <taxon>Viridiplantae</taxon>
        <taxon>Streptophyta</taxon>
        <taxon>Embryophyta</taxon>
        <taxon>Tracheophyta</taxon>
        <taxon>Spermatophyta</taxon>
        <taxon>Magnoliopsida</taxon>
        <taxon>Liliopsida</taxon>
        <taxon>Zingiberales</taxon>
        <taxon>Musaceae</taxon>
        <taxon>Musa</taxon>
    </lineage>
</organism>
<protein>
    <submittedName>
        <fullName evidence="2">Uncharacterized protein</fullName>
    </submittedName>
</protein>
<proteinExistence type="inferred from homology"/>
<comment type="similarity">
    <text evidence="1">Belongs to the STXBP/unc-18/SEC1 family.</text>
</comment>
<dbReference type="Gene3D" id="3.90.830.10">
    <property type="entry name" value="Syntaxin Binding Protein 1, Chain A, domain 2"/>
    <property type="match status" value="1"/>
</dbReference>
<dbReference type="InterPro" id="IPR043127">
    <property type="entry name" value="Sec-1-like_dom3a"/>
</dbReference>
<dbReference type="Gene3D" id="1.25.40.850">
    <property type="match status" value="1"/>
</dbReference>
<dbReference type="Gene3D" id="3.40.50.1910">
    <property type="match status" value="2"/>
</dbReference>
<dbReference type="GO" id="GO:0016192">
    <property type="term" value="P:vesicle-mediated transport"/>
    <property type="evidence" value="ECO:0007669"/>
    <property type="project" value="InterPro"/>
</dbReference>
<dbReference type="Gene3D" id="3.40.50.2060">
    <property type="match status" value="1"/>
</dbReference>
<dbReference type="Proteomes" id="UP000317650">
    <property type="component" value="Chromosome 8"/>
</dbReference>
<evidence type="ECO:0000256" key="1">
    <source>
        <dbReference type="ARBA" id="ARBA00009884"/>
    </source>
</evidence>
<dbReference type="InterPro" id="IPR027482">
    <property type="entry name" value="Sec1-like_dom2"/>
</dbReference>
<dbReference type="InterPro" id="IPR043155">
    <property type="entry name" value="VPS33_dom3b"/>
</dbReference>
<dbReference type="InterPro" id="IPR036045">
    <property type="entry name" value="Sec1-like_sf"/>
</dbReference>
<dbReference type="STRING" id="52838.A0A4V4H8Y2"/>
<dbReference type="AlphaFoldDB" id="A0A4V4H8Y2"/>
<dbReference type="InterPro" id="IPR001619">
    <property type="entry name" value="Sec1-like"/>
</dbReference>
<dbReference type="InterPro" id="IPR043154">
    <property type="entry name" value="Sec-1-like_dom1"/>
</dbReference>
<accession>A0A4V4H8Y2</accession>
<evidence type="ECO:0000313" key="2">
    <source>
        <dbReference type="EMBL" id="THU69415.1"/>
    </source>
</evidence>
<reference evidence="2 3" key="1">
    <citation type="journal article" date="2019" name="Nat. Plants">
        <title>Genome sequencing of Musa balbisiana reveals subgenome evolution and function divergence in polyploid bananas.</title>
        <authorList>
            <person name="Yao X."/>
        </authorList>
    </citation>
    <scope>NUCLEOTIDE SEQUENCE [LARGE SCALE GENOMIC DNA]</scope>
    <source>
        <strain evidence="3">cv. DH-PKW</strain>
        <tissue evidence="2">Leaves</tissue>
    </source>
</reference>
<dbReference type="EMBL" id="PYDT01000002">
    <property type="protein sequence ID" value="THU69415.1"/>
    <property type="molecule type" value="Genomic_DNA"/>
</dbReference>